<proteinExistence type="predicted"/>
<dbReference type="AlphaFoldDB" id="A0A5K3EVQ4"/>
<sequence>MRMGSYFGSPCVTTALVALVVSMRDSLFRLSELAIDAANPRIDAIQAPFCALHAHPQPGANSPNTRDESLQALGDPALPSFEPCAYCLVGSLA</sequence>
<accession>A0A5K3EVQ4</accession>
<evidence type="ECO:0000313" key="1">
    <source>
        <dbReference type="WBParaSite" id="MCU_002982-RA"/>
    </source>
</evidence>
<dbReference type="WBParaSite" id="MCU_002982-RA">
    <property type="protein sequence ID" value="MCU_002982-RA"/>
    <property type="gene ID" value="MCU_002982"/>
</dbReference>
<protein>
    <submittedName>
        <fullName evidence="1">DUF2946 domain-containing protein</fullName>
    </submittedName>
</protein>
<organism evidence="1">
    <name type="scientific">Mesocestoides corti</name>
    <name type="common">Flatworm</name>
    <dbReference type="NCBI Taxonomy" id="53468"/>
    <lineage>
        <taxon>Eukaryota</taxon>
        <taxon>Metazoa</taxon>
        <taxon>Spiralia</taxon>
        <taxon>Lophotrochozoa</taxon>
        <taxon>Platyhelminthes</taxon>
        <taxon>Cestoda</taxon>
        <taxon>Eucestoda</taxon>
        <taxon>Cyclophyllidea</taxon>
        <taxon>Mesocestoididae</taxon>
        <taxon>Mesocestoides</taxon>
    </lineage>
</organism>
<name>A0A5K3EVQ4_MESCO</name>
<reference evidence="1" key="1">
    <citation type="submission" date="2019-11" db="UniProtKB">
        <authorList>
            <consortium name="WormBaseParasite"/>
        </authorList>
    </citation>
    <scope>IDENTIFICATION</scope>
</reference>